<dbReference type="AlphaFoldDB" id="A0A4S4D7M4"/>
<comment type="caution">
    <text evidence="3">The sequence shown here is derived from an EMBL/GenBank/DDBJ whole genome shotgun (WGS) entry which is preliminary data.</text>
</comment>
<dbReference type="Pfam" id="PF21316">
    <property type="entry name" value="TPPII_GBD"/>
    <property type="match status" value="1"/>
</dbReference>
<dbReference type="Proteomes" id="UP000306102">
    <property type="component" value="Unassembled WGS sequence"/>
</dbReference>
<reference evidence="3 4" key="1">
    <citation type="journal article" date="2018" name="Proc. Natl. Acad. Sci. U.S.A.">
        <title>Draft genome sequence of Camellia sinensis var. sinensis provides insights into the evolution of the tea genome and tea quality.</title>
        <authorList>
            <person name="Wei C."/>
            <person name="Yang H."/>
            <person name="Wang S."/>
            <person name="Zhao J."/>
            <person name="Liu C."/>
            <person name="Gao L."/>
            <person name="Xia E."/>
            <person name="Lu Y."/>
            <person name="Tai Y."/>
            <person name="She G."/>
            <person name="Sun J."/>
            <person name="Cao H."/>
            <person name="Tong W."/>
            <person name="Gao Q."/>
            <person name="Li Y."/>
            <person name="Deng W."/>
            <person name="Jiang X."/>
            <person name="Wang W."/>
            <person name="Chen Q."/>
            <person name="Zhang S."/>
            <person name="Li H."/>
            <person name="Wu J."/>
            <person name="Wang P."/>
            <person name="Li P."/>
            <person name="Shi C."/>
            <person name="Zheng F."/>
            <person name="Jian J."/>
            <person name="Huang B."/>
            <person name="Shan D."/>
            <person name="Shi M."/>
            <person name="Fang C."/>
            <person name="Yue Y."/>
            <person name="Li F."/>
            <person name="Li D."/>
            <person name="Wei S."/>
            <person name="Han B."/>
            <person name="Jiang C."/>
            <person name="Yin Y."/>
            <person name="Xia T."/>
            <person name="Zhang Z."/>
            <person name="Bennetzen J.L."/>
            <person name="Zhao S."/>
            <person name="Wan X."/>
        </authorList>
    </citation>
    <scope>NUCLEOTIDE SEQUENCE [LARGE SCALE GENOMIC DNA]</scope>
    <source>
        <strain evidence="4">cv. Shuchazao</strain>
        <tissue evidence="3">Leaf</tissue>
    </source>
</reference>
<dbReference type="Pfam" id="PF21223">
    <property type="entry name" value="TPPII_Ig-like-1"/>
    <property type="match status" value="1"/>
</dbReference>
<dbReference type="InterPro" id="IPR046940">
    <property type="entry name" value="TPPII_Ig-like_sf"/>
</dbReference>
<dbReference type="InterPro" id="IPR048384">
    <property type="entry name" value="TPPII_GBD"/>
</dbReference>
<dbReference type="STRING" id="542762.A0A4S4D7M4"/>
<accession>A0A4S4D7M4</accession>
<keyword evidence="4" id="KW-1185">Reference proteome</keyword>
<organism evidence="3 4">
    <name type="scientific">Camellia sinensis var. sinensis</name>
    <name type="common">China tea</name>
    <dbReference type="NCBI Taxonomy" id="542762"/>
    <lineage>
        <taxon>Eukaryota</taxon>
        <taxon>Viridiplantae</taxon>
        <taxon>Streptophyta</taxon>
        <taxon>Embryophyta</taxon>
        <taxon>Tracheophyta</taxon>
        <taxon>Spermatophyta</taxon>
        <taxon>Magnoliopsida</taxon>
        <taxon>eudicotyledons</taxon>
        <taxon>Gunneridae</taxon>
        <taxon>Pentapetalae</taxon>
        <taxon>asterids</taxon>
        <taxon>Ericales</taxon>
        <taxon>Theaceae</taxon>
        <taxon>Camellia</taxon>
    </lineage>
</organism>
<protein>
    <submittedName>
        <fullName evidence="3">Uncharacterized protein</fullName>
    </submittedName>
</protein>
<dbReference type="EMBL" id="SDRB02012360">
    <property type="protein sequence ID" value="THF97963.1"/>
    <property type="molecule type" value="Genomic_DNA"/>
</dbReference>
<gene>
    <name evidence="3" type="ORF">TEA_015605</name>
</gene>
<feature type="domain" description="Tripeptidyl-peptidase II galactose-binding" evidence="2">
    <location>
        <begin position="234"/>
        <end position="314"/>
    </location>
</feature>
<name>A0A4S4D7M4_CAMSN</name>
<proteinExistence type="predicted"/>
<feature type="domain" description="Tripeptidyl-peptidase II first Ig-like" evidence="1">
    <location>
        <begin position="160"/>
        <end position="200"/>
    </location>
</feature>
<sequence>METKGDEVPAYPQPDLDIELVLPQTPTRYAAPAVRLAESTTSSFFICPVRCCDAKLESLEADIGMETEGDGVLAYLQPDLEAELRTVQVEPKFHDDASNLEQLVPFEECIELHSSGKEFVKAPEYLLLTHNGRSFKIGGPCHEAAIHLHVPVFENIGLDDSLGIVIDLTNLSDGLHYYELCGIDCKAPWRGPVFRIPVTITKAMAVKNQPALLSFSGMTFLPDTAYKHVLICCHIERKYIKVPIGASWVEATMRTSGFDTARRFFVDTVQISPLQRPMKWESVITFSSPSTKSFAFPMEGGRTMELAIAQFWSSGIGSHEATVVEFEVTSFVLDI</sequence>
<evidence type="ECO:0000313" key="4">
    <source>
        <dbReference type="Proteomes" id="UP000306102"/>
    </source>
</evidence>
<dbReference type="Gene3D" id="2.60.40.3170">
    <property type="match status" value="2"/>
</dbReference>
<evidence type="ECO:0000313" key="3">
    <source>
        <dbReference type="EMBL" id="THF97963.1"/>
    </source>
</evidence>
<dbReference type="InterPro" id="IPR048383">
    <property type="entry name" value="TPPII_Ig-like-1"/>
</dbReference>
<evidence type="ECO:0000259" key="2">
    <source>
        <dbReference type="Pfam" id="PF21316"/>
    </source>
</evidence>
<evidence type="ECO:0000259" key="1">
    <source>
        <dbReference type="Pfam" id="PF21223"/>
    </source>
</evidence>